<proteinExistence type="predicted"/>
<name>A0A4R6KCE0_9ACTN</name>
<keyword evidence="6" id="KW-1185">Reference proteome</keyword>
<evidence type="ECO:0000313" key="6">
    <source>
        <dbReference type="Proteomes" id="UP000295388"/>
    </source>
</evidence>
<feature type="domain" description="HTH luxR-type" evidence="4">
    <location>
        <begin position="141"/>
        <end position="206"/>
    </location>
</feature>
<dbReference type="GO" id="GO:0003677">
    <property type="term" value="F:DNA binding"/>
    <property type="evidence" value="ECO:0007669"/>
    <property type="project" value="UniProtKB-KW"/>
</dbReference>
<dbReference type="PROSITE" id="PS50043">
    <property type="entry name" value="HTH_LUXR_2"/>
    <property type="match status" value="1"/>
</dbReference>
<keyword evidence="1" id="KW-0805">Transcription regulation</keyword>
<evidence type="ECO:0000259" key="4">
    <source>
        <dbReference type="PROSITE" id="PS50043"/>
    </source>
</evidence>
<dbReference type="InterPro" id="IPR000792">
    <property type="entry name" value="Tscrpt_reg_LuxR_C"/>
</dbReference>
<dbReference type="PANTHER" id="PTHR43214:SF24">
    <property type="entry name" value="TRANSCRIPTIONAL REGULATORY PROTEIN NARL-RELATED"/>
    <property type="match status" value="1"/>
</dbReference>
<dbReference type="PANTHER" id="PTHR43214">
    <property type="entry name" value="TWO-COMPONENT RESPONSE REGULATOR"/>
    <property type="match status" value="1"/>
</dbReference>
<dbReference type="CDD" id="cd06170">
    <property type="entry name" value="LuxR_C_like"/>
    <property type="match status" value="1"/>
</dbReference>
<evidence type="ECO:0000256" key="2">
    <source>
        <dbReference type="ARBA" id="ARBA00023125"/>
    </source>
</evidence>
<keyword evidence="2 5" id="KW-0238">DNA-binding</keyword>
<dbReference type="PRINTS" id="PR00038">
    <property type="entry name" value="HTHLUXR"/>
</dbReference>
<dbReference type="SUPFAM" id="SSF46894">
    <property type="entry name" value="C-terminal effector domain of the bipartite response regulators"/>
    <property type="match status" value="1"/>
</dbReference>
<dbReference type="InterPro" id="IPR016032">
    <property type="entry name" value="Sig_transdc_resp-reg_C-effctor"/>
</dbReference>
<dbReference type="Gene3D" id="3.40.50.2300">
    <property type="match status" value="1"/>
</dbReference>
<sequence length="208" mass="22705">MSTPILTYVHGSDPISRAGVISQLRPRPEVRLVHEMEVDEAAVAVVVTDVLDEETARTMRALRRGDSPRLILVATVLDEAALVVAAELGVGGLLRRIDATPDALVRTITRVAVGDGEIPGDLLGRLMEQLGRLQRQVLAPRGLTFTGLSPREIDVLRLVADGLDTGEIAEELNYSERTVKNVLHELTTRLQLRNRSHAVAYAVREGLI</sequence>
<evidence type="ECO:0000256" key="1">
    <source>
        <dbReference type="ARBA" id="ARBA00023015"/>
    </source>
</evidence>
<protein>
    <submittedName>
        <fullName evidence="5">DNA-binding NarL/FixJ family response regulator</fullName>
    </submittedName>
</protein>
<evidence type="ECO:0000256" key="3">
    <source>
        <dbReference type="ARBA" id="ARBA00023163"/>
    </source>
</evidence>
<dbReference type="GO" id="GO:0006355">
    <property type="term" value="P:regulation of DNA-templated transcription"/>
    <property type="evidence" value="ECO:0007669"/>
    <property type="project" value="InterPro"/>
</dbReference>
<keyword evidence="3" id="KW-0804">Transcription</keyword>
<organism evidence="5 6">
    <name type="scientific">Kribbella caucasensis</name>
    <dbReference type="NCBI Taxonomy" id="2512215"/>
    <lineage>
        <taxon>Bacteria</taxon>
        <taxon>Bacillati</taxon>
        <taxon>Actinomycetota</taxon>
        <taxon>Actinomycetes</taxon>
        <taxon>Propionibacteriales</taxon>
        <taxon>Kribbellaceae</taxon>
        <taxon>Kribbella</taxon>
    </lineage>
</organism>
<gene>
    <name evidence="5" type="ORF">EV643_109152</name>
</gene>
<dbReference type="Proteomes" id="UP000295388">
    <property type="component" value="Unassembled WGS sequence"/>
</dbReference>
<reference evidence="5 6" key="1">
    <citation type="submission" date="2019-03" db="EMBL/GenBank/DDBJ databases">
        <title>Genomic Encyclopedia of Type Strains, Phase III (KMG-III): the genomes of soil and plant-associated and newly described type strains.</title>
        <authorList>
            <person name="Whitman W."/>
        </authorList>
    </citation>
    <scope>NUCLEOTIDE SEQUENCE [LARGE SCALE GENOMIC DNA]</scope>
    <source>
        <strain evidence="5 6">VKM Ac-2527</strain>
    </source>
</reference>
<dbReference type="EMBL" id="SNWQ01000009">
    <property type="protein sequence ID" value="TDO47259.1"/>
    <property type="molecule type" value="Genomic_DNA"/>
</dbReference>
<dbReference type="AlphaFoldDB" id="A0A4R6KCE0"/>
<dbReference type="RefSeq" id="WP_133801638.1">
    <property type="nucleotide sequence ID" value="NZ_SNWQ01000009.1"/>
</dbReference>
<evidence type="ECO:0000313" key="5">
    <source>
        <dbReference type="EMBL" id="TDO47259.1"/>
    </source>
</evidence>
<comment type="caution">
    <text evidence="5">The sequence shown here is derived from an EMBL/GenBank/DDBJ whole genome shotgun (WGS) entry which is preliminary data.</text>
</comment>
<dbReference type="InterPro" id="IPR039420">
    <property type="entry name" value="WalR-like"/>
</dbReference>
<accession>A0A4R6KCE0</accession>
<dbReference type="OrthoDB" id="4309410at2"/>
<dbReference type="SMART" id="SM00421">
    <property type="entry name" value="HTH_LUXR"/>
    <property type="match status" value="1"/>
</dbReference>
<dbReference type="Pfam" id="PF00196">
    <property type="entry name" value="GerE"/>
    <property type="match status" value="1"/>
</dbReference>